<feature type="transmembrane region" description="Helical" evidence="1">
    <location>
        <begin position="48"/>
        <end position="72"/>
    </location>
</feature>
<sequence>MKRKYILPLLLIVQVIGLKILLFFPGFVEKYYSNGVYPIVSGFSRKVLGWLPFSFGDVLYAILILWGFYWFYQNRKVSWKTKALSVVSLLSVAYFIFHVLWAFNYYRLPLFEKMNIQTRYTDAQLLDFTQKLILKTNQTQWEITQDNAKKVSVPYSQKQIFDTALAGYSKLSREYAFFTYKTPSQKTSLFSYPLTYMGFGGYLNPFTNEAQVNGMIPRYNFPSTACHEMSHQMGFSSESEANFIGFLASTKNDDLYFKYSGYSHALRYCLSNWEIRDPKTLKQLLKTIHPGVLKNYKESKDFWENHQTFIETGFHIFYDNFLKLNQQKDGLESYSKFVDLMVNYYQDRPL</sequence>
<gene>
    <name evidence="2" type="ORF">E4635_05070</name>
</gene>
<feature type="transmembrane region" description="Helical" evidence="1">
    <location>
        <begin position="7"/>
        <end position="28"/>
    </location>
</feature>
<feature type="transmembrane region" description="Helical" evidence="1">
    <location>
        <begin position="84"/>
        <end position="106"/>
    </location>
</feature>
<dbReference type="AlphaFoldDB" id="A0A4Z0LBJ8"/>
<dbReference type="OrthoDB" id="1048788at2"/>
<evidence type="ECO:0000313" key="3">
    <source>
        <dbReference type="Proteomes" id="UP000297407"/>
    </source>
</evidence>
<dbReference type="InterPro" id="IPR024294">
    <property type="entry name" value="DUF3810"/>
</dbReference>
<evidence type="ECO:0000313" key="2">
    <source>
        <dbReference type="EMBL" id="TGD59226.1"/>
    </source>
</evidence>
<evidence type="ECO:0000256" key="1">
    <source>
        <dbReference type="SAM" id="Phobius"/>
    </source>
</evidence>
<accession>A0A4Z0LBJ8</accession>
<name>A0A4Z0LBJ8_9FLAO</name>
<dbReference type="EMBL" id="SRLH01000002">
    <property type="protein sequence ID" value="TGD59226.1"/>
    <property type="molecule type" value="Genomic_DNA"/>
</dbReference>
<keyword evidence="3" id="KW-1185">Reference proteome</keyword>
<keyword evidence="1" id="KW-0812">Transmembrane</keyword>
<dbReference type="Proteomes" id="UP000297407">
    <property type="component" value="Unassembled WGS sequence"/>
</dbReference>
<reference evidence="2 3" key="1">
    <citation type="submission" date="2019-04" db="EMBL/GenBank/DDBJ databases">
        <title>Flavobacterium sp. strain DS2-A Genome sequencing and assembly.</title>
        <authorList>
            <person name="Kim I."/>
        </authorList>
    </citation>
    <scope>NUCLEOTIDE SEQUENCE [LARGE SCALE GENOMIC DNA]</scope>
    <source>
        <strain evidence="2 3">DS2-A</strain>
    </source>
</reference>
<proteinExistence type="predicted"/>
<keyword evidence="1" id="KW-0472">Membrane</keyword>
<dbReference type="Pfam" id="PF12725">
    <property type="entry name" value="DUF3810"/>
    <property type="match status" value="1"/>
</dbReference>
<organism evidence="2 3">
    <name type="scientific">Flavobacterium humi</name>
    <dbReference type="NCBI Taxonomy" id="2562683"/>
    <lineage>
        <taxon>Bacteria</taxon>
        <taxon>Pseudomonadati</taxon>
        <taxon>Bacteroidota</taxon>
        <taxon>Flavobacteriia</taxon>
        <taxon>Flavobacteriales</taxon>
        <taxon>Flavobacteriaceae</taxon>
        <taxon>Flavobacterium</taxon>
    </lineage>
</organism>
<dbReference type="RefSeq" id="WP_135525536.1">
    <property type="nucleotide sequence ID" value="NZ_SRLH01000002.1"/>
</dbReference>
<protein>
    <submittedName>
        <fullName evidence="2">DUF3810 domain-containing protein</fullName>
    </submittedName>
</protein>
<comment type="caution">
    <text evidence="2">The sequence shown here is derived from an EMBL/GenBank/DDBJ whole genome shotgun (WGS) entry which is preliminary data.</text>
</comment>
<keyword evidence="1" id="KW-1133">Transmembrane helix</keyword>